<dbReference type="InterPro" id="IPR050553">
    <property type="entry name" value="Thioredoxin_ResA/DsbE_sf"/>
</dbReference>
<dbReference type="Pfam" id="PF00578">
    <property type="entry name" value="AhpC-TSA"/>
    <property type="match status" value="1"/>
</dbReference>
<evidence type="ECO:0000256" key="1">
    <source>
        <dbReference type="ARBA" id="ARBA00023157"/>
    </source>
</evidence>
<dbReference type="InterPro" id="IPR000866">
    <property type="entry name" value="AhpC/TSA"/>
</dbReference>
<dbReference type="InterPro" id="IPR013766">
    <property type="entry name" value="Thioredoxin_domain"/>
</dbReference>
<feature type="domain" description="Thioredoxin" evidence="2">
    <location>
        <begin position="38"/>
        <end position="177"/>
    </location>
</feature>
<keyword evidence="1" id="KW-1015">Disulfide bond</keyword>
<proteinExistence type="predicted"/>
<dbReference type="PANTHER" id="PTHR42852">
    <property type="entry name" value="THIOL:DISULFIDE INTERCHANGE PROTEIN DSBE"/>
    <property type="match status" value="1"/>
</dbReference>
<dbReference type="CDD" id="cd02966">
    <property type="entry name" value="TlpA_like_family"/>
    <property type="match status" value="1"/>
</dbReference>
<sequence>MRRTWILLTVVLVLAGIAVYQNKSKQSEALAASADMLPKPGFTAPTLELPDLNDNKVAIGGKQDKLVLINFWASWCYPCELEAPDMEELSQAYGGRVDLYGINATSYDKERQAREFVDEQKLTFPILMDRDGNATDLYKVSSFPTSLLIDSQGIVRERITGVISRQEWQERIDKWLKVEDDQKAAA</sequence>
<organism evidence="3 4">
    <name type="scientific">Paenibacillus sepulcri</name>
    <dbReference type="NCBI Taxonomy" id="359917"/>
    <lineage>
        <taxon>Bacteria</taxon>
        <taxon>Bacillati</taxon>
        <taxon>Bacillota</taxon>
        <taxon>Bacilli</taxon>
        <taxon>Bacillales</taxon>
        <taxon>Paenibacillaceae</taxon>
        <taxon>Paenibacillus</taxon>
    </lineage>
</organism>
<reference evidence="3 4" key="1">
    <citation type="submission" date="2021-07" db="EMBL/GenBank/DDBJ databases">
        <title>Paenibacillus radiodurans sp. nov., isolated from the southeastern edge of Tengger Desert.</title>
        <authorList>
            <person name="Zhang G."/>
        </authorList>
    </citation>
    <scope>NUCLEOTIDE SEQUENCE [LARGE SCALE GENOMIC DNA]</scope>
    <source>
        <strain evidence="3 4">CCM 7311</strain>
    </source>
</reference>
<dbReference type="PROSITE" id="PS51352">
    <property type="entry name" value="THIOREDOXIN_2"/>
    <property type="match status" value="1"/>
</dbReference>
<dbReference type="InterPro" id="IPR036249">
    <property type="entry name" value="Thioredoxin-like_sf"/>
</dbReference>
<accession>A0ABS7BWB1</accession>
<gene>
    <name evidence="3" type="ORF">K0U00_02495</name>
</gene>
<dbReference type="EMBL" id="JAHZIK010000025">
    <property type="protein sequence ID" value="MBW7452912.1"/>
    <property type="molecule type" value="Genomic_DNA"/>
</dbReference>
<dbReference type="PANTHER" id="PTHR42852:SF13">
    <property type="entry name" value="PROTEIN DIPZ"/>
    <property type="match status" value="1"/>
</dbReference>
<dbReference type="SUPFAM" id="SSF52833">
    <property type="entry name" value="Thioredoxin-like"/>
    <property type="match status" value="1"/>
</dbReference>
<keyword evidence="4" id="KW-1185">Reference proteome</keyword>
<name>A0ABS7BWB1_9BACL</name>
<dbReference type="Gene3D" id="3.40.30.10">
    <property type="entry name" value="Glutaredoxin"/>
    <property type="match status" value="1"/>
</dbReference>
<evidence type="ECO:0000259" key="2">
    <source>
        <dbReference type="PROSITE" id="PS51352"/>
    </source>
</evidence>
<evidence type="ECO:0000313" key="4">
    <source>
        <dbReference type="Proteomes" id="UP001519887"/>
    </source>
</evidence>
<dbReference type="Proteomes" id="UP001519887">
    <property type="component" value="Unassembled WGS sequence"/>
</dbReference>
<comment type="caution">
    <text evidence="3">The sequence shown here is derived from an EMBL/GenBank/DDBJ whole genome shotgun (WGS) entry which is preliminary data.</text>
</comment>
<protein>
    <submittedName>
        <fullName evidence="3">TlpA family protein disulfide reductase</fullName>
    </submittedName>
</protein>
<evidence type="ECO:0000313" key="3">
    <source>
        <dbReference type="EMBL" id="MBW7452912.1"/>
    </source>
</evidence>